<organism evidence="1 2">
    <name type="scientific">Sulfitobacter porphyrae</name>
    <dbReference type="NCBI Taxonomy" id="1246864"/>
    <lineage>
        <taxon>Bacteria</taxon>
        <taxon>Pseudomonadati</taxon>
        <taxon>Pseudomonadota</taxon>
        <taxon>Alphaproteobacteria</taxon>
        <taxon>Rhodobacterales</taxon>
        <taxon>Roseobacteraceae</taxon>
        <taxon>Sulfitobacter</taxon>
    </lineage>
</organism>
<evidence type="ECO:0008006" key="3">
    <source>
        <dbReference type="Google" id="ProtNLM"/>
    </source>
</evidence>
<proteinExistence type="predicted"/>
<evidence type="ECO:0000313" key="2">
    <source>
        <dbReference type="Proteomes" id="UP001596353"/>
    </source>
</evidence>
<keyword evidence="2" id="KW-1185">Reference proteome</keyword>
<gene>
    <name evidence="1" type="ORF">ACFQFQ_00520</name>
</gene>
<dbReference type="EMBL" id="JBHSWG010000001">
    <property type="protein sequence ID" value="MFC6758331.1"/>
    <property type="molecule type" value="Genomic_DNA"/>
</dbReference>
<accession>A0ABW2AYB7</accession>
<protein>
    <recommendedName>
        <fullName evidence="3">Capsular polysaccharide biosynthesis protein</fullName>
    </recommendedName>
</protein>
<comment type="caution">
    <text evidence="1">The sequence shown here is derived from an EMBL/GenBank/DDBJ whole genome shotgun (WGS) entry which is preliminary data.</text>
</comment>
<reference evidence="2" key="1">
    <citation type="journal article" date="2019" name="Int. J. Syst. Evol. Microbiol.">
        <title>The Global Catalogue of Microorganisms (GCM) 10K type strain sequencing project: providing services to taxonomists for standard genome sequencing and annotation.</title>
        <authorList>
            <consortium name="The Broad Institute Genomics Platform"/>
            <consortium name="The Broad Institute Genome Sequencing Center for Infectious Disease"/>
            <person name="Wu L."/>
            <person name="Ma J."/>
        </authorList>
    </citation>
    <scope>NUCLEOTIDE SEQUENCE [LARGE SCALE GENOMIC DNA]</scope>
    <source>
        <strain evidence="2">CCUG 66188</strain>
    </source>
</reference>
<evidence type="ECO:0000313" key="1">
    <source>
        <dbReference type="EMBL" id="MFC6758331.1"/>
    </source>
</evidence>
<name>A0ABW2AYB7_9RHOB</name>
<dbReference type="Proteomes" id="UP001596353">
    <property type="component" value="Unassembled WGS sequence"/>
</dbReference>
<sequence>MADEKILRICLEEPLRRSAEAGEHNFISLVAQVAEKARFRVEFCDIPDQAQPPHAYSLTHMAAPPNDLGLVFRRVYQYPFWQIEATAERWDWDVARASFDPDIVAPDAARFYRFWQKRLFGQAAQGSNRSGNVYVPLQGRLDSKRSFQSCSPLEMVEHCLHHDSQRSVVATLHPKEDYSAAELKKLDALARKHARLTVETGQMEKHLRDCDYVVTQNSSAAYFGYFFRKPALLFAKIDFHHIAVQAQMDRLDACFQRVVTHEPTYDKYVWWFWQDQSINAGLPDAADRIEARFRRFGWPMQ</sequence>